<comment type="caution">
    <text evidence="2">The sequence shown here is derived from an EMBL/GenBank/DDBJ whole genome shotgun (WGS) entry which is preliminary data.</text>
</comment>
<evidence type="ECO:0000313" key="3">
    <source>
        <dbReference type="Proteomes" id="UP000230233"/>
    </source>
</evidence>
<keyword evidence="1" id="KW-0732">Signal</keyword>
<feature type="signal peptide" evidence="1">
    <location>
        <begin position="1"/>
        <end position="21"/>
    </location>
</feature>
<sequence>MIANKGLSLFILAALITVTSAQLMCQYGKSTQFYNNTIVYSAKNGPDKPIMCPGTFCMRIYQKHNNYQQNSYGCANGACTSDGCTENSNGFGSCCCRGDYCNSGDNVFKTILSSMILTAVMMYICL</sequence>
<evidence type="ECO:0000313" key="2">
    <source>
        <dbReference type="EMBL" id="PIC46625.1"/>
    </source>
</evidence>
<dbReference type="OrthoDB" id="5854894at2759"/>
<gene>
    <name evidence="2" type="primary">Cnig_chr_II.g6255</name>
    <name evidence="2" type="ORF">B9Z55_006255</name>
</gene>
<name>A0A2G5V4B0_9PELO</name>
<keyword evidence="3" id="KW-1185">Reference proteome</keyword>
<dbReference type="PANTHER" id="PTHR34721">
    <property type="entry name" value="PROTEIN CBG09734"/>
    <property type="match status" value="1"/>
</dbReference>
<dbReference type="EMBL" id="PDUG01000002">
    <property type="protein sequence ID" value="PIC46625.1"/>
    <property type="molecule type" value="Genomic_DNA"/>
</dbReference>
<feature type="chain" id="PRO_5013794771" description="UPAR/Ly6 domain-containing protein" evidence="1">
    <location>
        <begin position="22"/>
        <end position="126"/>
    </location>
</feature>
<dbReference type="Proteomes" id="UP000230233">
    <property type="component" value="Chromosome II"/>
</dbReference>
<dbReference type="AlphaFoldDB" id="A0A2G5V4B0"/>
<dbReference type="PANTHER" id="PTHR34721:SF2">
    <property type="entry name" value="UPAR_LY6 DOMAIN-CONTAINING PROTEIN"/>
    <property type="match status" value="1"/>
</dbReference>
<protein>
    <recommendedName>
        <fullName evidence="4">UPAR/Ly6 domain-containing protein</fullName>
    </recommendedName>
</protein>
<dbReference type="InterPro" id="IPR045860">
    <property type="entry name" value="Snake_toxin-like_sf"/>
</dbReference>
<reference evidence="3" key="1">
    <citation type="submission" date="2017-10" db="EMBL/GenBank/DDBJ databases">
        <title>Rapid genome shrinkage in a self-fertile nematode reveals novel sperm competition proteins.</title>
        <authorList>
            <person name="Yin D."/>
            <person name="Schwarz E.M."/>
            <person name="Thomas C.G."/>
            <person name="Felde R.L."/>
            <person name="Korf I.F."/>
            <person name="Cutter A.D."/>
            <person name="Schartner C.M."/>
            <person name="Ralston E.J."/>
            <person name="Meyer B.J."/>
            <person name="Haag E.S."/>
        </authorList>
    </citation>
    <scope>NUCLEOTIDE SEQUENCE [LARGE SCALE GENOMIC DNA]</scope>
    <source>
        <strain evidence="3">JU1422</strain>
    </source>
</reference>
<evidence type="ECO:0000256" key="1">
    <source>
        <dbReference type="SAM" id="SignalP"/>
    </source>
</evidence>
<accession>A0A2G5V4B0</accession>
<evidence type="ECO:0008006" key="4">
    <source>
        <dbReference type="Google" id="ProtNLM"/>
    </source>
</evidence>
<proteinExistence type="predicted"/>
<dbReference type="SUPFAM" id="SSF57302">
    <property type="entry name" value="Snake toxin-like"/>
    <property type="match status" value="1"/>
</dbReference>
<organism evidence="2 3">
    <name type="scientific">Caenorhabditis nigoni</name>
    <dbReference type="NCBI Taxonomy" id="1611254"/>
    <lineage>
        <taxon>Eukaryota</taxon>
        <taxon>Metazoa</taxon>
        <taxon>Ecdysozoa</taxon>
        <taxon>Nematoda</taxon>
        <taxon>Chromadorea</taxon>
        <taxon>Rhabditida</taxon>
        <taxon>Rhabditina</taxon>
        <taxon>Rhabditomorpha</taxon>
        <taxon>Rhabditoidea</taxon>
        <taxon>Rhabditidae</taxon>
        <taxon>Peloderinae</taxon>
        <taxon>Caenorhabditis</taxon>
    </lineage>
</organism>